<feature type="region of interest" description="Disordered" evidence="1">
    <location>
        <begin position="407"/>
        <end position="446"/>
    </location>
</feature>
<sequence>MEITYDNTELEITFKVILNCSDHEELHFTIRKDGGRGLDCFFTLYNSSCAPPDDLVCQCPKNDDSLYHFVLTADPSVVGTWTWSSRSGKIREENIYIAKRDTSTSSESGSNDATDGEATGPSRSETSALTIVAGGSTRAPRTVTTEGAGKVETGMAFYGFITLLSNGVVVLVIVVFVIIIIAVVRRGKRRDLLSQQLPTSLQQQQRQLPTVPRNHHFHLQPPIALVEARGGRHYRSEGSSIYDRIYDDEDDSAGGVRASVSAPNVHTADLPTDYLHPTPPARGATSVEDQSSSQTDDYLNQTPSAKEATSVKVQPSSLPDDYLHPTGLAREATSVKVQPSSLPDDYLHPTGLAREATSVKVQPSSLPDDYLHPTGLAREATSVEDQPSSQTDDLLVVRLQTDDYLHPTASAKEATSVKVQPSLQPDDYLHPTPSAKEATSVKVRPS</sequence>
<feature type="transmembrane region" description="Helical" evidence="2">
    <location>
        <begin position="155"/>
        <end position="184"/>
    </location>
</feature>
<organism evidence="3 4">
    <name type="scientific">Littorina saxatilis</name>
    <dbReference type="NCBI Taxonomy" id="31220"/>
    <lineage>
        <taxon>Eukaryota</taxon>
        <taxon>Metazoa</taxon>
        <taxon>Spiralia</taxon>
        <taxon>Lophotrochozoa</taxon>
        <taxon>Mollusca</taxon>
        <taxon>Gastropoda</taxon>
        <taxon>Caenogastropoda</taxon>
        <taxon>Littorinimorpha</taxon>
        <taxon>Littorinoidea</taxon>
        <taxon>Littorinidae</taxon>
        <taxon>Littorina</taxon>
    </lineage>
</organism>
<keyword evidence="2" id="KW-0812">Transmembrane</keyword>
<keyword evidence="2" id="KW-0472">Membrane</keyword>
<protein>
    <submittedName>
        <fullName evidence="3">Uncharacterized protein</fullName>
    </submittedName>
</protein>
<dbReference type="Proteomes" id="UP001374579">
    <property type="component" value="Unassembled WGS sequence"/>
</dbReference>
<evidence type="ECO:0000256" key="1">
    <source>
        <dbReference type="SAM" id="MobiDB-lite"/>
    </source>
</evidence>
<feature type="compositionally biased region" description="Polar residues" evidence="1">
    <location>
        <begin position="103"/>
        <end position="113"/>
    </location>
</feature>
<comment type="caution">
    <text evidence="3">The sequence shown here is derived from an EMBL/GenBank/DDBJ whole genome shotgun (WGS) entry which is preliminary data.</text>
</comment>
<dbReference type="AlphaFoldDB" id="A0AAN9GDT5"/>
<evidence type="ECO:0000256" key="2">
    <source>
        <dbReference type="SAM" id="Phobius"/>
    </source>
</evidence>
<dbReference type="EMBL" id="JBAMIC010000007">
    <property type="protein sequence ID" value="KAK7105333.1"/>
    <property type="molecule type" value="Genomic_DNA"/>
</dbReference>
<evidence type="ECO:0000313" key="3">
    <source>
        <dbReference type="EMBL" id="KAK7105333.1"/>
    </source>
</evidence>
<name>A0AAN9GDT5_9CAEN</name>
<feature type="region of interest" description="Disordered" evidence="1">
    <location>
        <begin position="264"/>
        <end position="325"/>
    </location>
</feature>
<keyword evidence="4" id="KW-1185">Reference proteome</keyword>
<keyword evidence="2" id="KW-1133">Transmembrane helix</keyword>
<gene>
    <name evidence="3" type="ORF">V1264_016731</name>
</gene>
<reference evidence="3 4" key="1">
    <citation type="submission" date="2024-02" db="EMBL/GenBank/DDBJ databases">
        <title>Chromosome-scale genome assembly of the rough periwinkle Littorina saxatilis.</title>
        <authorList>
            <person name="De Jode A."/>
            <person name="Faria R."/>
            <person name="Formenti G."/>
            <person name="Sims Y."/>
            <person name="Smith T.P."/>
            <person name="Tracey A."/>
            <person name="Wood J.M.D."/>
            <person name="Zagrodzka Z.B."/>
            <person name="Johannesson K."/>
            <person name="Butlin R.K."/>
            <person name="Leder E.H."/>
        </authorList>
    </citation>
    <scope>NUCLEOTIDE SEQUENCE [LARGE SCALE GENOMIC DNA]</scope>
    <source>
        <strain evidence="3">Snail1</strain>
        <tissue evidence="3">Muscle</tissue>
    </source>
</reference>
<proteinExistence type="predicted"/>
<accession>A0AAN9GDT5</accession>
<feature type="compositionally biased region" description="Polar residues" evidence="1">
    <location>
        <begin position="287"/>
        <end position="304"/>
    </location>
</feature>
<feature type="region of interest" description="Disordered" evidence="1">
    <location>
        <begin position="101"/>
        <end position="145"/>
    </location>
</feature>
<evidence type="ECO:0000313" key="4">
    <source>
        <dbReference type="Proteomes" id="UP001374579"/>
    </source>
</evidence>